<keyword evidence="2" id="KW-1185">Reference proteome</keyword>
<evidence type="ECO:0008006" key="3">
    <source>
        <dbReference type="Google" id="ProtNLM"/>
    </source>
</evidence>
<name>A0AAU9F920_DROMD</name>
<reference evidence="1 2" key="1">
    <citation type="submission" date="2024-02" db="EMBL/GenBank/DDBJ databases">
        <title>A chromosome-level genome assembly of Drosophila madeirensis, a fruit fly species endemic to Madeira island.</title>
        <authorList>
            <person name="Tomihara K."/>
            <person name="Llopart A."/>
            <person name="Yamamoto D."/>
        </authorList>
    </citation>
    <scope>NUCLEOTIDE SEQUENCE [LARGE SCALE GENOMIC DNA]</scope>
    <source>
        <strain evidence="1 2">RF1</strain>
    </source>
</reference>
<proteinExistence type="predicted"/>
<evidence type="ECO:0000313" key="1">
    <source>
        <dbReference type="EMBL" id="BFF92185.1"/>
    </source>
</evidence>
<gene>
    <name evidence="1" type="ORF">DMAD_10295</name>
</gene>
<accession>A0AAU9F920</accession>
<dbReference type="AlphaFoldDB" id="A0AAU9F920"/>
<organism evidence="1 2">
    <name type="scientific">Drosophila madeirensis</name>
    <name type="common">Fruit fly</name>
    <dbReference type="NCBI Taxonomy" id="30013"/>
    <lineage>
        <taxon>Eukaryota</taxon>
        <taxon>Metazoa</taxon>
        <taxon>Ecdysozoa</taxon>
        <taxon>Arthropoda</taxon>
        <taxon>Hexapoda</taxon>
        <taxon>Insecta</taxon>
        <taxon>Pterygota</taxon>
        <taxon>Neoptera</taxon>
        <taxon>Endopterygota</taxon>
        <taxon>Diptera</taxon>
        <taxon>Brachycera</taxon>
        <taxon>Muscomorpha</taxon>
        <taxon>Ephydroidea</taxon>
        <taxon>Drosophilidae</taxon>
        <taxon>Drosophila</taxon>
        <taxon>Sophophora</taxon>
    </lineage>
</organism>
<dbReference type="EMBL" id="AP029263">
    <property type="protein sequence ID" value="BFF92185.1"/>
    <property type="molecule type" value="Genomic_DNA"/>
</dbReference>
<protein>
    <recommendedName>
        <fullName evidence="3">Secreted protein</fullName>
    </recommendedName>
</protein>
<dbReference type="Proteomes" id="UP001500889">
    <property type="component" value="Chromosome O"/>
</dbReference>
<evidence type="ECO:0000313" key="2">
    <source>
        <dbReference type="Proteomes" id="UP001500889"/>
    </source>
</evidence>
<sequence>MVCLYMPGLTVRTSTLFTHTTCWWFEFAGCHEMTAEEHVMCEARTAEGPKCAVSRPMIMVQAASRDVCRFWVTLRTLMRCGCKRK</sequence>